<reference evidence="2" key="1">
    <citation type="submission" date="2022-11" db="UniProtKB">
        <authorList>
            <consortium name="WormBaseParasite"/>
        </authorList>
    </citation>
    <scope>IDENTIFICATION</scope>
</reference>
<evidence type="ECO:0000313" key="1">
    <source>
        <dbReference type="Proteomes" id="UP000887572"/>
    </source>
</evidence>
<organism evidence="1 2">
    <name type="scientific">Globodera rostochiensis</name>
    <name type="common">Golden nematode worm</name>
    <name type="synonym">Heterodera rostochiensis</name>
    <dbReference type="NCBI Taxonomy" id="31243"/>
    <lineage>
        <taxon>Eukaryota</taxon>
        <taxon>Metazoa</taxon>
        <taxon>Ecdysozoa</taxon>
        <taxon>Nematoda</taxon>
        <taxon>Chromadorea</taxon>
        <taxon>Rhabditida</taxon>
        <taxon>Tylenchina</taxon>
        <taxon>Tylenchomorpha</taxon>
        <taxon>Tylenchoidea</taxon>
        <taxon>Heteroderidae</taxon>
        <taxon>Heteroderinae</taxon>
        <taxon>Globodera</taxon>
    </lineage>
</organism>
<accession>A0A914HNF8</accession>
<protein>
    <submittedName>
        <fullName evidence="2">Uncharacterized protein</fullName>
    </submittedName>
</protein>
<proteinExistence type="predicted"/>
<dbReference type="WBParaSite" id="Gr19_v10_g2398.t1">
    <property type="protein sequence ID" value="Gr19_v10_g2398.t1"/>
    <property type="gene ID" value="Gr19_v10_g2398"/>
</dbReference>
<name>A0A914HNF8_GLORO</name>
<dbReference type="Proteomes" id="UP000887572">
    <property type="component" value="Unplaced"/>
</dbReference>
<evidence type="ECO:0000313" key="2">
    <source>
        <dbReference type="WBParaSite" id="Gr19_v10_g2398.t1"/>
    </source>
</evidence>
<dbReference type="AlphaFoldDB" id="A0A914HNF8"/>
<sequence>MASILLQAAIWKLELKEGFNIFRFDACFELRKTINVFVNSHSIWSDFQADFKYENVITSELRMKFPIKFEEFGQVITFIGQFIYQKCGKHLWNLVDKMDELTNCSNRLDFAEFGRSFSTNRSFMLVNLVVNVLKCEELANGADKWICPYNDQIFEQITNVEIKIKRFILKGLLEFGRLFMETFGIDAMENSFIGDWQTMLWKNISITFAPYNNLVAEKGAIKNSLEKAGMIEAMGDEIVKNRDNQLAKAGVKRKNIFRSKQLKKN</sequence>
<keyword evidence="1" id="KW-1185">Reference proteome</keyword>